<dbReference type="AlphaFoldDB" id="A0A8C5IXF6"/>
<protein>
    <submittedName>
        <fullName evidence="1">Uncharacterized protein</fullName>
    </submittedName>
</protein>
<dbReference type="Proteomes" id="UP000694408">
    <property type="component" value="Unplaced"/>
</dbReference>
<accession>A0A8C5IXF6</accession>
<name>A0A8C5IXF6_JUNHY</name>
<reference evidence="1" key="2">
    <citation type="submission" date="2025-09" db="UniProtKB">
        <authorList>
            <consortium name="Ensembl"/>
        </authorList>
    </citation>
    <scope>IDENTIFICATION</scope>
</reference>
<dbReference type="Ensembl" id="ENSJHYT00000012761.1">
    <property type="protein sequence ID" value="ENSJHYP00000010557.1"/>
    <property type="gene ID" value="ENSJHYG00000008288.1"/>
</dbReference>
<reference evidence="1" key="1">
    <citation type="submission" date="2025-08" db="UniProtKB">
        <authorList>
            <consortium name="Ensembl"/>
        </authorList>
    </citation>
    <scope>IDENTIFICATION</scope>
</reference>
<proteinExistence type="predicted"/>
<sequence length="172" mass="19488">MSVKEKLCQHRKHLPSCFTCCREVCRVFYKKKKKVVQNIFQPNFHVFVNRRRVVSYCFLSVCKLRTQCQCCAASFFTFPKVPLSPAPGGEEVASLRKGDGAGHSALQTAASAENCPAAAPSSREIRTFIFSVFFGLHRCNKLFHNIWKGEPVPEQKTSPIVFYILQRGLQNV</sequence>
<evidence type="ECO:0000313" key="2">
    <source>
        <dbReference type="Proteomes" id="UP000694408"/>
    </source>
</evidence>
<keyword evidence="2" id="KW-1185">Reference proteome</keyword>
<evidence type="ECO:0000313" key="1">
    <source>
        <dbReference type="Ensembl" id="ENSJHYP00000010557.1"/>
    </source>
</evidence>
<organism evidence="1 2">
    <name type="scientific">Junco hyemalis</name>
    <name type="common">Dark-eyed junco</name>
    <dbReference type="NCBI Taxonomy" id="40217"/>
    <lineage>
        <taxon>Eukaryota</taxon>
        <taxon>Metazoa</taxon>
        <taxon>Chordata</taxon>
        <taxon>Craniata</taxon>
        <taxon>Vertebrata</taxon>
        <taxon>Euteleostomi</taxon>
        <taxon>Archelosauria</taxon>
        <taxon>Archosauria</taxon>
        <taxon>Dinosauria</taxon>
        <taxon>Saurischia</taxon>
        <taxon>Theropoda</taxon>
        <taxon>Coelurosauria</taxon>
        <taxon>Aves</taxon>
        <taxon>Neognathae</taxon>
        <taxon>Neoaves</taxon>
        <taxon>Telluraves</taxon>
        <taxon>Australaves</taxon>
        <taxon>Passeriformes</taxon>
        <taxon>Passerellidae</taxon>
        <taxon>Junco</taxon>
    </lineage>
</organism>